<comment type="caution">
    <text evidence="1">The sequence shown here is derived from an EMBL/GenBank/DDBJ whole genome shotgun (WGS) entry which is preliminary data.</text>
</comment>
<dbReference type="Proteomes" id="UP001157502">
    <property type="component" value="Chromosome 36"/>
</dbReference>
<gene>
    <name evidence="1" type="ORF">DPEC_G00350870</name>
</gene>
<accession>A0ACC2F1V5</accession>
<dbReference type="EMBL" id="CM055763">
    <property type="protein sequence ID" value="KAJ7985322.1"/>
    <property type="molecule type" value="Genomic_DNA"/>
</dbReference>
<reference evidence="1" key="1">
    <citation type="submission" date="2021-05" db="EMBL/GenBank/DDBJ databases">
        <authorList>
            <person name="Pan Q."/>
            <person name="Jouanno E."/>
            <person name="Zahm M."/>
            <person name="Klopp C."/>
            <person name="Cabau C."/>
            <person name="Louis A."/>
            <person name="Berthelot C."/>
            <person name="Parey E."/>
            <person name="Roest Crollius H."/>
            <person name="Montfort J."/>
            <person name="Robinson-Rechavi M."/>
            <person name="Bouchez O."/>
            <person name="Lampietro C."/>
            <person name="Lopez Roques C."/>
            <person name="Donnadieu C."/>
            <person name="Postlethwait J."/>
            <person name="Bobe J."/>
            <person name="Dillon D."/>
            <person name="Chandos A."/>
            <person name="von Hippel F."/>
            <person name="Guiguen Y."/>
        </authorList>
    </citation>
    <scope>NUCLEOTIDE SEQUENCE</scope>
    <source>
        <strain evidence="1">YG-Jan2019</strain>
    </source>
</reference>
<proteinExistence type="predicted"/>
<evidence type="ECO:0000313" key="2">
    <source>
        <dbReference type="Proteomes" id="UP001157502"/>
    </source>
</evidence>
<evidence type="ECO:0000313" key="1">
    <source>
        <dbReference type="EMBL" id="KAJ7985322.1"/>
    </source>
</evidence>
<name>A0ACC2F1V5_DALPE</name>
<keyword evidence="2" id="KW-1185">Reference proteome</keyword>
<protein>
    <submittedName>
        <fullName evidence="1">Uncharacterized protein</fullName>
    </submittedName>
</protein>
<organism evidence="1 2">
    <name type="scientific">Dallia pectoralis</name>
    <name type="common">Alaska blackfish</name>
    <dbReference type="NCBI Taxonomy" id="75939"/>
    <lineage>
        <taxon>Eukaryota</taxon>
        <taxon>Metazoa</taxon>
        <taxon>Chordata</taxon>
        <taxon>Craniata</taxon>
        <taxon>Vertebrata</taxon>
        <taxon>Euteleostomi</taxon>
        <taxon>Actinopterygii</taxon>
        <taxon>Neopterygii</taxon>
        <taxon>Teleostei</taxon>
        <taxon>Protacanthopterygii</taxon>
        <taxon>Esociformes</taxon>
        <taxon>Umbridae</taxon>
        <taxon>Dallia</taxon>
    </lineage>
</organism>
<sequence length="786" mass="83037">MFKHLPAVVLSSTVLLSVALAQSPVPVQFTTNPVLVQTGTDALFTLATVPASEVFSITWGYPGGGTPLGIWTSSSSQVNPVVQYLGRVTITATQLRIGSAQLTDAGNYTALVAPISTTGLVGNTGSVQLFVFDAVSGVTMLVPSIALEGGNVSLSCTWTKGTQVTVTWAKGGTALTSNSRITITGGNVVIVPASRTDAGVYSCNVFNPVSAQTATMTLTVYYGPDTPVLSKASPADCVGGADAVVGQTLQLTCSSSSLPPATFSWQYNSAPVASGSVFSLATFSTNQSGQYTCVASNAITGGTLQTGTSVSIVGTCLSAGAVAGIVIGCLVALILIIVAIVLCVYWRRTNQRLNETTGQKETPAPVVIPQVRRSDPPLHTHPHHYNAPVDGHYNTNTLQHNGHANSNGFPNNVQHQNANSYPDNGTARAHRPFTQAQNAGMTQSGQNNPNILIQAGATQVGVNLNSQENNGAQQPTVHVNLNSYPVNGQQLNEQTPRISTRPGGTVQVEHSNLVNTGPEVPDGLIATGYTHGGPLNNIPRNANTQTQQSGQATRHMPSHNGRHAHDEQRSQENRRAQSQISTQAAPQSQAGPRQHNAQPQPNGPGAPQGRQTTMPQGATLDTRALADPNHFLPQTQARIRQGSRESLGAPEQHTADQRPTRTVAQSQPAKQNSSGLTQAALERHTQTTPNPFRNRDHQTQAALLKSHVRGPAPPGHKRPPTPPPAIPLAQFQTIPRERTQQPGASRPANVHRHQGNGHHAQAGHGQHTHGIPIHPRQQTHQGRPRR</sequence>